<feature type="transmembrane region" description="Helical" evidence="3">
    <location>
        <begin position="6"/>
        <end position="22"/>
    </location>
</feature>
<evidence type="ECO:0000256" key="2">
    <source>
        <dbReference type="RuleBase" id="RU003968"/>
    </source>
</evidence>
<organism evidence="5 6">
    <name type="scientific">Temnothorax curvispinosus</name>
    <dbReference type="NCBI Taxonomy" id="300111"/>
    <lineage>
        <taxon>Eukaryota</taxon>
        <taxon>Metazoa</taxon>
        <taxon>Ecdysozoa</taxon>
        <taxon>Arthropoda</taxon>
        <taxon>Hexapoda</taxon>
        <taxon>Insecta</taxon>
        <taxon>Pterygota</taxon>
        <taxon>Neoptera</taxon>
        <taxon>Endopterygota</taxon>
        <taxon>Hymenoptera</taxon>
        <taxon>Apocrita</taxon>
        <taxon>Aculeata</taxon>
        <taxon>Formicoidea</taxon>
        <taxon>Formicidae</taxon>
        <taxon>Myrmicinae</taxon>
        <taxon>Temnothorax</taxon>
    </lineage>
</organism>
<evidence type="ECO:0000259" key="4">
    <source>
        <dbReference type="PROSITE" id="PS00623"/>
    </source>
</evidence>
<protein>
    <submittedName>
        <fullName evidence="6">Glucose dehydrogenase [FAD, quinone]-like</fullName>
    </submittedName>
</protein>
<accession>A0A6J1R5Q4</accession>
<feature type="non-terminal residue" evidence="6">
    <location>
        <position position="226"/>
    </location>
</feature>
<dbReference type="GeneID" id="112465076"/>
<evidence type="ECO:0000256" key="1">
    <source>
        <dbReference type="ARBA" id="ARBA00010790"/>
    </source>
</evidence>
<sequence length="226" mass="25129">MKKTTIFTVLIAIMIGLLQLYLPNKYSYLYGNDTGGSRLMNVLRLGKGILDFWKESRRYIAEQVPDTTPEFGDTFDFIVIGAGTAGATIAARLSEISQIKVLLIEDGPHESLYMDVPLIAGILQTTNINRKHQTKPSDKYCLGMEGNSCVFPTGKVVGGSSVLNYMIASRGGAEDYDRWAEMGNKGWAYQDVLKYFKKLETMEIPELKSDNDYHGTNGPVHIAYPP</sequence>
<dbReference type="PROSITE" id="PS00623">
    <property type="entry name" value="GMC_OXRED_1"/>
    <property type="match status" value="1"/>
</dbReference>
<reference evidence="6" key="1">
    <citation type="submission" date="2025-08" db="UniProtKB">
        <authorList>
            <consortium name="RefSeq"/>
        </authorList>
    </citation>
    <scope>IDENTIFICATION</scope>
    <source>
        <tissue evidence="6">Whole body</tissue>
    </source>
</reference>
<dbReference type="Proteomes" id="UP000504618">
    <property type="component" value="Unplaced"/>
</dbReference>
<dbReference type="OrthoDB" id="269227at2759"/>
<dbReference type="InterPro" id="IPR036188">
    <property type="entry name" value="FAD/NAD-bd_sf"/>
</dbReference>
<evidence type="ECO:0000313" key="6">
    <source>
        <dbReference type="RefSeq" id="XP_024888215.1"/>
    </source>
</evidence>
<keyword evidence="3" id="KW-0812">Transmembrane</keyword>
<keyword evidence="2" id="KW-0285">Flavoprotein</keyword>
<comment type="similarity">
    <text evidence="1 2">Belongs to the GMC oxidoreductase family.</text>
</comment>
<feature type="domain" description="Glucose-methanol-choline oxidoreductase N-terminal" evidence="4">
    <location>
        <begin position="154"/>
        <end position="177"/>
    </location>
</feature>
<keyword evidence="3" id="KW-1133">Transmembrane helix</keyword>
<evidence type="ECO:0000313" key="5">
    <source>
        <dbReference type="Proteomes" id="UP000504618"/>
    </source>
</evidence>
<dbReference type="InterPro" id="IPR012132">
    <property type="entry name" value="GMC_OxRdtase"/>
</dbReference>
<dbReference type="GO" id="GO:0016614">
    <property type="term" value="F:oxidoreductase activity, acting on CH-OH group of donors"/>
    <property type="evidence" value="ECO:0007669"/>
    <property type="project" value="InterPro"/>
</dbReference>
<dbReference type="PANTHER" id="PTHR11552">
    <property type="entry name" value="GLUCOSE-METHANOL-CHOLINE GMC OXIDOREDUCTASE"/>
    <property type="match status" value="1"/>
</dbReference>
<dbReference type="PANTHER" id="PTHR11552:SF158">
    <property type="entry name" value="GH23626P-RELATED"/>
    <property type="match status" value="1"/>
</dbReference>
<dbReference type="SUPFAM" id="SSF51905">
    <property type="entry name" value="FAD/NAD(P)-binding domain"/>
    <property type="match status" value="1"/>
</dbReference>
<keyword evidence="3" id="KW-0472">Membrane</keyword>
<dbReference type="GO" id="GO:0050660">
    <property type="term" value="F:flavin adenine dinucleotide binding"/>
    <property type="evidence" value="ECO:0007669"/>
    <property type="project" value="InterPro"/>
</dbReference>
<dbReference type="RefSeq" id="XP_024888215.1">
    <property type="nucleotide sequence ID" value="XM_025032447.1"/>
</dbReference>
<dbReference type="Pfam" id="PF00732">
    <property type="entry name" value="GMC_oxred_N"/>
    <property type="match status" value="1"/>
</dbReference>
<dbReference type="InterPro" id="IPR000172">
    <property type="entry name" value="GMC_OxRdtase_N"/>
</dbReference>
<evidence type="ECO:0000256" key="3">
    <source>
        <dbReference type="SAM" id="Phobius"/>
    </source>
</evidence>
<name>A0A6J1R5Q4_9HYME</name>
<dbReference type="Gene3D" id="3.50.50.60">
    <property type="entry name" value="FAD/NAD(P)-binding domain"/>
    <property type="match status" value="1"/>
</dbReference>
<keyword evidence="5" id="KW-1185">Reference proteome</keyword>
<dbReference type="Gene3D" id="3.30.560.10">
    <property type="entry name" value="Glucose Oxidase, domain 3"/>
    <property type="match status" value="1"/>
</dbReference>
<gene>
    <name evidence="6" type="primary">LOC112465076</name>
</gene>
<dbReference type="AlphaFoldDB" id="A0A6J1R5Q4"/>
<keyword evidence="2" id="KW-0274">FAD</keyword>
<proteinExistence type="inferred from homology"/>